<dbReference type="SUPFAM" id="SSF53474">
    <property type="entry name" value="alpha/beta-Hydrolases"/>
    <property type="match status" value="1"/>
</dbReference>
<dbReference type="Gene3D" id="3.40.50.1820">
    <property type="entry name" value="alpha/beta hydrolase"/>
    <property type="match status" value="1"/>
</dbReference>
<evidence type="ECO:0000313" key="3">
    <source>
        <dbReference type="Proteomes" id="UP000050277"/>
    </source>
</evidence>
<name>A0A0P6YK77_9CHLR</name>
<dbReference type="Pfam" id="PF00561">
    <property type="entry name" value="Abhydrolase_1"/>
    <property type="match status" value="1"/>
</dbReference>
<proteinExistence type="predicted"/>
<dbReference type="InterPro" id="IPR000073">
    <property type="entry name" value="AB_hydrolase_1"/>
</dbReference>
<accession>A0A0P6YK77</accession>
<dbReference type="PRINTS" id="PR00111">
    <property type="entry name" value="ABHYDROLASE"/>
</dbReference>
<dbReference type="Proteomes" id="UP000050277">
    <property type="component" value="Unassembled WGS sequence"/>
</dbReference>
<comment type="caution">
    <text evidence="2">The sequence shown here is derived from an EMBL/GenBank/DDBJ whole genome shotgun (WGS) entry which is preliminary data.</text>
</comment>
<dbReference type="STRING" id="70996.SE18_08115"/>
<dbReference type="EMBL" id="LGKP01000013">
    <property type="protein sequence ID" value="KPL90164.1"/>
    <property type="molecule type" value="Genomic_DNA"/>
</dbReference>
<evidence type="ECO:0000313" key="2">
    <source>
        <dbReference type="EMBL" id="KPL90164.1"/>
    </source>
</evidence>
<evidence type="ECO:0000259" key="1">
    <source>
        <dbReference type="Pfam" id="PF00561"/>
    </source>
</evidence>
<dbReference type="GO" id="GO:0017171">
    <property type="term" value="F:serine hydrolase activity"/>
    <property type="evidence" value="ECO:0007669"/>
    <property type="project" value="TreeGrafter"/>
</dbReference>
<reference evidence="2 3" key="1">
    <citation type="submission" date="2015-07" db="EMBL/GenBank/DDBJ databases">
        <title>Whole genome sequence of Herpetosiphon geysericola DSM 7119.</title>
        <authorList>
            <person name="Hemp J."/>
            <person name="Ward L.M."/>
            <person name="Pace L.A."/>
            <person name="Fischer W.W."/>
        </authorList>
    </citation>
    <scope>NUCLEOTIDE SEQUENCE [LARGE SCALE GENOMIC DNA]</scope>
    <source>
        <strain evidence="2 3">DSM 7119</strain>
    </source>
</reference>
<dbReference type="PANTHER" id="PTHR46331:SF2">
    <property type="entry name" value="VALACYCLOVIR HYDROLASE"/>
    <property type="match status" value="1"/>
</dbReference>
<dbReference type="RefSeq" id="WP_054533933.1">
    <property type="nucleotide sequence ID" value="NZ_LGKP01000013.1"/>
</dbReference>
<keyword evidence="3" id="KW-1185">Reference proteome</keyword>
<gene>
    <name evidence="2" type="ORF">SE18_08115</name>
</gene>
<protein>
    <submittedName>
        <fullName evidence="2">Alpha/beta hydrolase</fullName>
    </submittedName>
</protein>
<dbReference type="PANTHER" id="PTHR46331">
    <property type="entry name" value="VALACYCLOVIR HYDROLASE"/>
    <property type="match status" value="1"/>
</dbReference>
<dbReference type="InterPro" id="IPR029058">
    <property type="entry name" value="AB_hydrolase_fold"/>
</dbReference>
<dbReference type="OrthoDB" id="6191536at2"/>
<dbReference type="AlphaFoldDB" id="A0A0P6YK77"/>
<sequence>MLDSNVVQGQYVELNGLKLYYEVHGSGAPLFLLHGGVNPSDTFGPTLTELAKTHQVFAVHLQGHGQTLDSDRPLRREFMADDVAALIELLGLNQAAVMGYSMGAAVALQLAIRHPALVQRLVLVSTPMRRADAYPEGIAGFDTLGANAPQIGAALQQSPLAQLYPAVDWTRLFTKLGEMLAHDYDWSEAVATLPMPVMLVFADADCWRPEGIIDFYRQLGGGQRDGGMDGSGRPAGQLAIVPGTTHYTLMATPLVAQLVAPFLLA</sequence>
<keyword evidence="2" id="KW-0378">Hydrolase</keyword>
<organism evidence="2 3">
    <name type="scientific">Herpetosiphon geysericola</name>
    <dbReference type="NCBI Taxonomy" id="70996"/>
    <lineage>
        <taxon>Bacteria</taxon>
        <taxon>Bacillati</taxon>
        <taxon>Chloroflexota</taxon>
        <taxon>Chloroflexia</taxon>
        <taxon>Herpetosiphonales</taxon>
        <taxon>Herpetosiphonaceae</taxon>
        <taxon>Herpetosiphon</taxon>
    </lineage>
</organism>
<feature type="domain" description="AB hydrolase-1" evidence="1">
    <location>
        <begin position="29"/>
        <end position="136"/>
    </location>
</feature>